<feature type="domain" description="Glycosyl transferase family 25" evidence="1">
    <location>
        <begin position="45"/>
        <end position="94"/>
    </location>
</feature>
<protein>
    <recommendedName>
        <fullName evidence="1">Glycosyl transferase family 25 domain-containing protein</fullName>
    </recommendedName>
</protein>
<dbReference type="Pfam" id="PF01755">
    <property type="entry name" value="Glyco_transf_25"/>
    <property type="match status" value="2"/>
</dbReference>
<reference evidence="2" key="1">
    <citation type="journal article" date="2020" name="Nature">
        <title>Giant virus diversity and host interactions through global metagenomics.</title>
        <authorList>
            <person name="Schulz F."/>
            <person name="Roux S."/>
            <person name="Paez-Espino D."/>
            <person name="Jungbluth S."/>
            <person name="Walsh D.A."/>
            <person name="Denef V.J."/>
            <person name="McMahon K.D."/>
            <person name="Konstantinidis K.T."/>
            <person name="Eloe-Fadrosh E.A."/>
            <person name="Kyrpides N.C."/>
            <person name="Woyke T."/>
        </authorList>
    </citation>
    <scope>NUCLEOTIDE SEQUENCE</scope>
    <source>
        <strain evidence="2">GVMAG-M-3300025699-48</strain>
    </source>
</reference>
<proteinExistence type="predicted"/>
<dbReference type="EMBL" id="MN740307">
    <property type="protein sequence ID" value="QHT99366.1"/>
    <property type="molecule type" value="Genomic_DNA"/>
</dbReference>
<accession>A0A6C0J415</accession>
<evidence type="ECO:0000313" key="2">
    <source>
        <dbReference type="EMBL" id="QHT99366.1"/>
    </source>
</evidence>
<evidence type="ECO:0000259" key="1">
    <source>
        <dbReference type="Pfam" id="PF01755"/>
    </source>
</evidence>
<name>A0A6C0J415_9ZZZZ</name>
<dbReference type="AlphaFoldDB" id="A0A6C0J415"/>
<dbReference type="InterPro" id="IPR002654">
    <property type="entry name" value="Glyco_trans_25"/>
</dbReference>
<organism evidence="2">
    <name type="scientific">viral metagenome</name>
    <dbReference type="NCBI Taxonomy" id="1070528"/>
    <lineage>
        <taxon>unclassified sequences</taxon>
        <taxon>metagenomes</taxon>
        <taxon>organismal metagenomes</taxon>
    </lineage>
</organism>
<feature type="domain" description="Glycosyl transferase family 25" evidence="1">
    <location>
        <begin position="6"/>
        <end position="43"/>
    </location>
</feature>
<sequence length="231" mass="27587">MELLNHTFVINLDHRTDRLEHVTKEFEKMGINAERISGIQPKSPAIGCTMSHIKCLELAKTRNYKQVFICEDDITFTNPELFKENIKKFNDNKCINWDVLIVAGNNRPPHQELYEYAARVFYCQTTTGYIVKREFYDILLDNFKTGLRKLIENPENKFEYAIDKYWLPLQIQNYWYLITPLTVTQYDNYSDIEQKNTVYSGVILDLNKEEMIRKQQEMIRKRHIKMINIDK</sequence>
<dbReference type="CDD" id="cd06532">
    <property type="entry name" value="Glyco_transf_25"/>
    <property type="match status" value="1"/>
</dbReference>